<keyword evidence="5 8" id="KW-0472">Membrane</keyword>
<accession>A2EML2</accession>
<protein>
    <recommendedName>
        <fullName evidence="8">Palmitoyltransferase</fullName>
        <ecNumber evidence="8">2.3.1.225</ecNumber>
    </recommendedName>
</protein>
<dbReference type="Proteomes" id="UP000001542">
    <property type="component" value="Unassembled WGS sequence"/>
</dbReference>
<dbReference type="PANTHER" id="PTHR22883:SF23">
    <property type="entry name" value="PALMITOYLTRANSFERASE ZDHHC6"/>
    <property type="match status" value="1"/>
</dbReference>
<dbReference type="VEuPathDB" id="TrichDB:TVAG_349350"/>
<dbReference type="GO" id="GO:0005794">
    <property type="term" value="C:Golgi apparatus"/>
    <property type="evidence" value="ECO:0000318"/>
    <property type="project" value="GO_Central"/>
</dbReference>
<evidence type="ECO:0000256" key="4">
    <source>
        <dbReference type="ARBA" id="ARBA00022989"/>
    </source>
</evidence>
<keyword evidence="6 8" id="KW-0012">Acyltransferase</keyword>
<dbReference type="EC" id="2.3.1.225" evidence="8"/>
<dbReference type="InterPro" id="IPR039859">
    <property type="entry name" value="PFA4/ZDH16/20/ERF2-like"/>
</dbReference>
<dbReference type="AlphaFoldDB" id="A2EML2"/>
<name>A2EML2_TRIV3</name>
<keyword evidence="4 8" id="KW-1133">Transmembrane helix</keyword>
<keyword evidence="3 8" id="KW-0812">Transmembrane</keyword>
<organism evidence="10 11">
    <name type="scientific">Trichomonas vaginalis (strain ATCC PRA-98 / G3)</name>
    <dbReference type="NCBI Taxonomy" id="412133"/>
    <lineage>
        <taxon>Eukaryota</taxon>
        <taxon>Metamonada</taxon>
        <taxon>Parabasalia</taxon>
        <taxon>Trichomonadida</taxon>
        <taxon>Trichomonadidae</taxon>
        <taxon>Trichomonas</taxon>
    </lineage>
</organism>
<evidence type="ECO:0000259" key="9">
    <source>
        <dbReference type="Pfam" id="PF01529"/>
    </source>
</evidence>
<proteinExistence type="inferred from homology"/>
<comment type="domain">
    <text evidence="8">The DHHC domain is required for palmitoyltransferase activity.</text>
</comment>
<dbReference type="GO" id="GO:0016020">
    <property type="term" value="C:membrane"/>
    <property type="evidence" value="ECO:0007669"/>
    <property type="project" value="UniProtKB-SubCell"/>
</dbReference>
<sequence>MRLAPFRLILLPQRIMLFLVYAGMNYYVYHYFISPSSYIFKELSLITAIIWSIISFMFLWSYIIVCWIDAGSTISLIKNIKPHEKEKYEFLTSEKLNKCEKCNLPKTERTHHCSKCNLCYYKFDHHCLIIGNCIGFHNSQAFVIFLVYGTLSWLFAGIITFFSKSYYNGFNSTDSFVITLGFACLFICNFIFAKLSYEDYTQNRTAYDRVTHRKYSVKRLKLKYPFPIYKILPDLDERI</sequence>
<dbReference type="VEuPathDB" id="TrichDB:TVAGG3_0809850"/>
<dbReference type="PROSITE" id="PS50216">
    <property type="entry name" value="DHHC"/>
    <property type="match status" value="1"/>
</dbReference>
<evidence type="ECO:0000256" key="3">
    <source>
        <dbReference type="ARBA" id="ARBA00022692"/>
    </source>
</evidence>
<evidence type="ECO:0000313" key="10">
    <source>
        <dbReference type="EMBL" id="EAY06082.1"/>
    </source>
</evidence>
<comment type="catalytic activity">
    <reaction evidence="8">
        <text>L-cysteinyl-[protein] + hexadecanoyl-CoA = S-hexadecanoyl-L-cysteinyl-[protein] + CoA</text>
        <dbReference type="Rhea" id="RHEA:36683"/>
        <dbReference type="Rhea" id="RHEA-COMP:10131"/>
        <dbReference type="Rhea" id="RHEA-COMP:11032"/>
        <dbReference type="ChEBI" id="CHEBI:29950"/>
        <dbReference type="ChEBI" id="CHEBI:57287"/>
        <dbReference type="ChEBI" id="CHEBI:57379"/>
        <dbReference type="ChEBI" id="CHEBI:74151"/>
        <dbReference type="EC" id="2.3.1.225"/>
    </reaction>
</comment>
<keyword evidence="2 8" id="KW-0808">Transferase</keyword>
<comment type="subcellular location">
    <subcellularLocation>
        <location evidence="1">Membrane</location>
        <topology evidence="1">Multi-pass membrane protein</topology>
    </subcellularLocation>
</comment>
<evidence type="ECO:0000256" key="8">
    <source>
        <dbReference type="RuleBase" id="RU079119"/>
    </source>
</evidence>
<gene>
    <name evidence="10" type="ORF">TVAG_349350</name>
</gene>
<feature type="transmembrane region" description="Helical" evidence="8">
    <location>
        <begin position="175"/>
        <end position="195"/>
    </location>
</feature>
<dbReference type="EMBL" id="DS113432">
    <property type="protein sequence ID" value="EAY06082.1"/>
    <property type="molecule type" value="Genomic_DNA"/>
</dbReference>
<dbReference type="InParanoid" id="A2EML2"/>
<dbReference type="InterPro" id="IPR001594">
    <property type="entry name" value="Palmitoyltrfase_DHHC"/>
</dbReference>
<dbReference type="OrthoDB" id="9909019at2759"/>
<feature type="domain" description="Palmitoyltransferase DHHC" evidence="9">
    <location>
        <begin position="94"/>
        <end position="196"/>
    </location>
</feature>
<dbReference type="SMR" id="A2EML2"/>
<dbReference type="RefSeq" id="XP_001318305.1">
    <property type="nucleotide sequence ID" value="XM_001318270.1"/>
</dbReference>
<dbReference type="eggNOG" id="KOG1311">
    <property type="taxonomic scope" value="Eukaryota"/>
</dbReference>
<keyword evidence="11" id="KW-1185">Reference proteome</keyword>
<dbReference type="GO" id="GO:0006612">
    <property type="term" value="P:protein targeting to membrane"/>
    <property type="evidence" value="ECO:0000318"/>
    <property type="project" value="GO_Central"/>
</dbReference>
<dbReference type="STRING" id="5722.A2EML2"/>
<reference evidence="10" key="1">
    <citation type="submission" date="2006-10" db="EMBL/GenBank/DDBJ databases">
        <authorList>
            <person name="Amadeo P."/>
            <person name="Zhao Q."/>
            <person name="Wortman J."/>
            <person name="Fraser-Liggett C."/>
            <person name="Carlton J."/>
        </authorList>
    </citation>
    <scope>NUCLEOTIDE SEQUENCE</scope>
    <source>
        <strain evidence="10">G3</strain>
    </source>
</reference>
<evidence type="ECO:0000256" key="5">
    <source>
        <dbReference type="ARBA" id="ARBA00023136"/>
    </source>
</evidence>
<feature type="transmembrane region" description="Helical" evidence="8">
    <location>
        <begin position="45"/>
        <end position="68"/>
    </location>
</feature>
<evidence type="ECO:0000256" key="1">
    <source>
        <dbReference type="ARBA" id="ARBA00004141"/>
    </source>
</evidence>
<dbReference type="KEGG" id="tva:4763957"/>
<feature type="transmembrane region" description="Helical" evidence="8">
    <location>
        <begin position="15"/>
        <end position="33"/>
    </location>
</feature>
<dbReference type="Pfam" id="PF01529">
    <property type="entry name" value="DHHC"/>
    <property type="match status" value="1"/>
</dbReference>
<comment type="similarity">
    <text evidence="7">Belongs to the DHHC palmitoyltransferase family. PFA5 subfamily.</text>
</comment>
<evidence type="ECO:0000256" key="6">
    <source>
        <dbReference type="ARBA" id="ARBA00023315"/>
    </source>
</evidence>
<dbReference type="GO" id="GO:0005783">
    <property type="term" value="C:endoplasmic reticulum"/>
    <property type="evidence" value="ECO:0000318"/>
    <property type="project" value="GO_Central"/>
</dbReference>
<dbReference type="PANTHER" id="PTHR22883">
    <property type="entry name" value="ZINC FINGER DHHC DOMAIN CONTAINING PROTEIN"/>
    <property type="match status" value="1"/>
</dbReference>
<reference evidence="10" key="2">
    <citation type="journal article" date="2007" name="Science">
        <title>Draft genome sequence of the sexually transmitted pathogen Trichomonas vaginalis.</title>
        <authorList>
            <person name="Carlton J.M."/>
            <person name="Hirt R.P."/>
            <person name="Silva J.C."/>
            <person name="Delcher A.L."/>
            <person name="Schatz M."/>
            <person name="Zhao Q."/>
            <person name="Wortman J.R."/>
            <person name="Bidwell S.L."/>
            <person name="Alsmark U.C.M."/>
            <person name="Besteiro S."/>
            <person name="Sicheritz-Ponten T."/>
            <person name="Noel C.J."/>
            <person name="Dacks J.B."/>
            <person name="Foster P.G."/>
            <person name="Simillion C."/>
            <person name="Van de Peer Y."/>
            <person name="Miranda-Saavedra D."/>
            <person name="Barton G.J."/>
            <person name="Westrop G.D."/>
            <person name="Mueller S."/>
            <person name="Dessi D."/>
            <person name="Fiori P.L."/>
            <person name="Ren Q."/>
            <person name="Paulsen I."/>
            <person name="Zhang H."/>
            <person name="Bastida-Corcuera F.D."/>
            <person name="Simoes-Barbosa A."/>
            <person name="Brown M.T."/>
            <person name="Hayes R.D."/>
            <person name="Mukherjee M."/>
            <person name="Okumura C.Y."/>
            <person name="Schneider R."/>
            <person name="Smith A.J."/>
            <person name="Vanacova S."/>
            <person name="Villalvazo M."/>
            <person name="Haas B.J."/>
            <person name="Pertea M."/>
            <person name="Feldblyum T.V."/>
            <person name="Utterback T.R."/>
            <person name="Shu C.L."/>
            <person name="Osoegawa K."/>
            <person name="de Jong P.J."/>
            <person name="Hrdy I."/>
            <person name="Horvathova L."/>
            <person name="Zubacova Z."/>
            <person name="Dolezal P."/>
            <person name="Malik S.B."/>
            <person name="Logsdon J.M. Jr."/>
            <person name="Henze K."/>
            <person name="Gupta A."/>
            <person name="Wang C.C."/>
            <person name="Dunne R.L."/>
            <person name="Upcroft J.A."/>
            <person name="Upcroft P."/>
            <person name="White O."/>
            <person name="Salzberg S.L."/>
            <person name="Tang P."/>
            <person name="Chiu C.-H."/>
            <person name="Lee Y.-S."/>
            <person name="Embley T.M."/>
            <person name="Coombs G.H."/>
            <person name="Mottram J.C."/>
            <person name="Tachezy J."/>
            <person name="Fraser-Liggett C.M."/>
            <person name="Johnson P.J."/>
        </authorList>
    </citation>
    <scope>NUCLEOTIDE SEQUENCE [LARGE SCALE GENOMIC DNA]</scope>
    <source>
        <strain evidence="10">G3</strain>
    </source>
</reference>
<evidence type="ECO:0000256" key="2">
    <source>
        <dbReference type="ARBA" id="ARBA00022679"/>
    </source>
</evidence>
<evidence type="ECO:0000313" key="11">
    <source>
        <dbReference type="Proteomes" id="UP000001542"/>
    </source>
</evidence>
<evidence type="ECO:0000256" key="7">
    <source>
        <dbReference type="ARBA" id="ARBA00038298"/>
    </source>
</evidence>
<feature type="transmembrane region" description="Helical" evidence="8">
    <location>
        <begin position="141"/>
        <end position="163"/>
    </location>
</feature>
<dbReference type="GO" id="GO:0019706">
    <property type="term" value="F:protein-cysteine S-palmitoyltransferase activity"/>
    <property type="evidence" value="ECO:0000318"/>
    <property type="project" value="GO_Central"/>
</dbReference>